<comment type="similarity">
    <text evidence="2">Belongs to the glutaredoxin family.</text>
</comment>
<dbReference type="GO" id="GO:0045454">
    <property type="term" value="P:cell redox homeostasis"/>
    <property type="evidence" value="ECO:0007669"/>
    <property type="project" value="InterPro"/>
</dbReference>
<gene>
    <name evidence="9" type="primary">nrdH</name>
    <name evidence="9" type="ORF">HMPREF0183_0951</name>
</gene>
<keyword evidence="10" id="KW-1185">Reference proteome</keyword>
<dbReference type="STRING" id="585530.HMPREF0183_0951"/>
<keyword evidence="6" id="KW-1015">Disulfide bond</keyword>
<dbReference type="GO" id="GO:0009055">
    <property type="term" value="F:electron transfer activity"/>
    <property type="evidence" value="ECO:0007669"/>
    <property type="project" value="TreeGrafter"/>
</dbReference>
<proteinExistence type="inferred from homology"/>
<dbReference type="eggNOG" id="COG0695">
    <property type="taxonomic scope" value="Bacteria"/>
</dbReference>
<dbReference type="PANTHER" id="PTHR34386:SF1">
    <property type="entry name" value="GLUTAREDOXIN-LIKE PROTEIN NRDH"/>
    <property type="match status" value="1"/>
</dbReference>
<dbReference type="Pfam" id="PF00462">
    <property type="entry name" value="Glutaredoxin"/>
    <property type="match status" value="1"/>
</dbReference>
<dbReference type="InterPro" id="IPR051548">
    <property type="entry name" value="Grx-like_ET"/>
</dbReference>
<protein>
    <recommendedName>
        <fullName evidence="3">Glutaredoxin-like protein NrdH</fullName>
    </recommendedName>
</protein>
<reference evidence="9 10" key="1">
    <citation type="submission" date="2010-04" db="EMBL/GenBank/DDBJ databases">
        <authorList>
            <person name="Qin X."/>
            <person name="Bachman B."/>
            <person name="Battles P."/>
            <person name="Bell A."/>
            <person name="Bess C."/>
            <person name="Bickham C."/>
            <person name="Chaboub L."/>
            <person name="Chen D."/>
            <person name="Coyle M."/>
            <person name="Deiros D.R."/>
            <person name="Dinh H."/>
            <person name="Forbes L."/>
            <person name="Fowler G."/>
            <person name="Francisco L."/>
            <person name="Fu Q."/>
            <person name="Gubbala S."/>
            <person name="Hale W."/>
            <person name="Han Y."/>
            <person name="Hemphill L."/>
            <person name="Highlander S.K."/>
            <person name="Hirani K."/>
            <person name="Hogues M."/>
            <person name="Jackson L."/>
            <person name="Jakkamsetti A."/>
            <person name="Javaid M."/>
            <person name="Jiang H."/>
            <person name="Korchina V."/>
            <person name="Kovar C."/>
            <person name="Lara F."/>
            <person name="Lee S."/>
            <person name="Mata R."/>
            <person name="Mathew T."/>
            <person name="Moen C."/>
            <person name="Morales K."/>
            <person name="Munidasa M."/>
            <person name="Nazareth L."/>
            <person name="Ngo R."/>
            <person name="Nguyen L."/>
            <person name="Okwuonu G."/>
            <person name="Ongeri F."/>
            <person name="Patil S."/>
            <person name="Petrosino J."/>
            <person name="Pham C."/>
            <person name="Pham P."/>
            <person name="Pu L.-L."/>
            <person name="Puazo M."/>
            <person name="Raj R."/>
            <person name="Reid J."/>
            <person name="Rouhana J."/>
            <person name="Saada N."/>
            <person name="Shang Y."/>
            <person name="Simmons D."/>
            <person name="Thornton R."/>
            <person name="Warren J."/>
            <person name="Weissenberger G."/>
            <person name="Zhang J."/>
            <person name="Zhang L."/>
            <person name="Zhou C."/>
            <person name="Zhu D."/>
            <person name="Muzny D."/>
            <person name="Worley K."/>
            <person name="Gibbs R."/>
        </authorList>
    </citation>
    <scope>NUCLEOTIDE SEQUENCE [LARGE SCALE GENOMIC DNA]</scope>
    <source>
        <strain evidence="9 10">ATCC 49030</strain>
    </source>
</reference>
<dbReference type="PANTHER" id="PTHR34386">
    <property type="entry name" value="GLUTAREDOXIN"/>
    <property type="match status" value="1"/>
</dbReference>
<comment type="caution">
    <text evidence="9">The sequence shown here is derived from an EMBL/GenBank/DDBJ whole genome shotgun (WGS) entry which is preliminary data.</text>
</comment>
<dbReference type="NCBIfam" id="TIGR02194">
    <property type="entry name" value="GlrX_NrdH"/>
    <property type="match status" value="1"/>
</dbReference>
<evidence type="ECO:0000256" key="2">
    <source>
        <dbReference type="ARBA" id="ARBA00007787"/>
    </source>
</evidence>
<evidence type="ECO:0000256" key="7">
    <source>
        <dbReference type="ARBA" id="ARBA00023284"/>
    </source>
</evidence>
<evidence type="ECO:0000256" key="1">
    <source>
        <dbReference type="ARBA" id="ARBA00002292"/>
    </source>
</evidence>
<dbReference type="EMBL" id="ADNU01000023">
    <property type="protein sequence ID" value="EFG47874.1"/>
    <property type="molecule type" value="Genomic_DNA"/>
</dbReference>
<feature type="domain" description="Glutaredoxin" evidence="8">
    <location>
        <begin position="6"/>
        <end position="64"/>
    </location>
</feature>
<evidence type="ECO:0000313" key="9">
    <source>
        <dbReference type="EMBL" id="EFG47874.1"/>
    </source>
</evidence>
<keyword evidence="7" id="KW-0676">Redox-active center</keyword>
<keyword evidence="5" id="KW-0249">Electron transport</keyword>
<comment type="function">
    <text evidence="1">Electron transport system for the ribonucleotide reductase system NrdEF.</text>
</comment>
<evidence type="ECO:0000259" key="8">
    <source>
        <dbReference type="Pfam" id="PF00462"/>
    </source>
</evidence>
<dbReference type="Gene3D" id="3.40.30.10">
    <property type="entry name" value="Glutaredoxin"/>
    <property type="match status" value="1"/>
</dbReference>
<keyword evidence="4" id="KW-0813">Transport</keyword>
<evidence type="ECO:0000256" key="3">
    <source>
        <dbReference type="ARBA" id="ARBA00017945"/>
    </source>
</evidence>
<accession>D4YLZ1</accession>
<dbReference type="PROSITE" id="PS51354">
    <property type="entry name" value="GLUTAREDOXIN_2"/>
    <property type="match status" value="1"/>
</dbReference>
<dbReference type="InterPro" id="IPR036249">
    <property type="entry name" value="Thioredoxin-like_sf"/>
</dbReference>
<dbReference type="InterPro" id="IPR002109">
    <property type="entry name" value="Glutaredoxin"/>
</dbReference>
<dbReference type="Proteomes" id="UP000005714">
    <property type="component" value="Unassembled WGS sequence"/>
</dbReference>
<name>D4YLZ1_9MICO</name>
<evidence type="ECO:0000256" key="5">
    <source>
        <dbReference type="ARBA" id="ARBA00022982"/>
    </source>
</evidence>
<dbReference type="InterPro" id="IPR011909">
    <property type="entry name" value="GlrX_NrdH"/>
</dbReference>
<sequence length="87" mass="9345">MRRNMITVYTKPACVQCTATYRALDARGLEYRSIDLSVDTDALDVVKAMGYMQAPVVVTDDDHWSGFRPDKIATLSGGGAVSSSGVA</sequence>
<evidence type="ECO:0000313" key="10">
    <source>
        <dbReference type="Proteomes" id="UP000005714"/>
    </source>
</evidence>
<dbReference type="SUPFAM" id="SSF52833">
    <property type="entry name" value="Thioredoxin-like"/>
    <property type="match status" value="1"/>
</dbReference>
<dbReference type="CDD" id="cd02976">
    <property type="entry name" value="NrdH"/>
    <property type="match status" value="1"/>
</dbReference>
<dbReference type="AlphaFoldDB" id="D4YLZ1"/>
<evidence type="ECO:0000256" key="6">
    <source>
        <dbReference type="ARBA" id="ARBA00023157"/>
    </source>
</evidence>
<evidence type="ECO:0000256" key="4">
    <source>
        <dbReference type="ARBA" id="ARBA00022448"/>
    </source>
</evidence>
<organism evidence="9 10">
    <name type="scientific">Brevibacterium mcbrellneri ATCC 49030</name>
    <dbReference type="NCBI Taxonomy" id="585530"/>
    <lineage>
        <taxon>Bacteria</taxon>
        <taxon>Bacillati</taxon>
        <taxon>Actinomycetota</taxon>
        <taxon>Actinomycetes</taxon>
        <taxon>Micrococcales</taxon>
        <taxon>Brevibacteriaceae</taxon>
        <taxon>Brevibacterium</taxon>
    </lineage>
</organism>